<keyword evidence="2" id="KW-1185">Reference proteome</keyword>
<dbReference type="RefSeq" id="XP_066697137.1">
    <property type="nucleotide sequence ID" value="XM_066847646.1"/>
</dbReference>
<dbReference type="Proteomes" id="UP001391051">
    <property type="component" value="Unassembled WGS sequence"/>
</dbReference>
<accession>A0ABR1Q504</accession>
<protein>
    <submittedName>
        <fullName evidence="1">Uncharacterized protein</fullName>
    </submittedName>
</protein>
<name>A0ABR1Q504_9PEZI</name>
<proteinExistence type="predicted"/>
<gene>
    <name evidence="1" type="ORF">PG986_011424</name>
</gene>
<evidence type="ECO:0000313" key="1">
    <source>
        <dbReference type="EMBL" id="KAK7947103.1"/>
    </source>
</evidence>
<dbReference type="GeneID" id="92080708"/>
<dbReference type="EMBL" id="JAQQWE010000007">
    <property type="protein sequence ID" value="KAK7947103.1"/>
    <property type="molecule type" value="Genomic_DNA"/>
</dbReference>
<evidence type="ECO:0000313" key="2">
    <source>
        <dbReference type="Proteomes" id="UP001391051"/>
    </source>
</evidence>
<sequence>MAPHPDNGTIIPDDKEPLDFAAHVALGRISMLAAGIGFREKSATAGCLAAERWIAKKAIESVEAAHSEKLERRSLKLMRQPGAYLLWKKRDPADPFL</sequence>
<organism evidence="1 2">
    <name type="scientific">Apiospora aurea</name>
    <dbReference type="NCBI Taxonomy" id="335848"/>
    <lineage>
        <taxon>Eukaryota</taxon>
        <taxon>Fungi</taxon>
        <taxon>Dikarya</taxon>
        <taxon>Ascomycota</taxon>
        <taxon>Pezizomycotina</taxon>
        <taxon>Sordariomycetes</taxon>
        <taxon>Xylariomycetidae</taxon>
        <taxon>Amphisphaeriales</taxon>
        <taxon>Apiosporaceae</taxon>
        <taxon>Apiospora</taxon>
    </lineage>
</organism>
<reference evidence="1 2" key="1">
    <citation type="submission" date="2023-01" db="EMBL/GenBank/DDBJ databases">
        <title>Analysis of 21 Apiospora genomes using comparative genomics revels a genus with tremendous synthesis potential of carbohydrate active enzymes and secondary metabolites.</title>
        <authorList>
            <person name="Sorensen T."/>
        </authorList>
    </citation>
    <scope>NUCLEOTIDE SEQUENCE [LARGE SCALE GENOMIC DNA]</scope>
    <source>
        <strain evidence="1 2">CBS 24483</strain>
    </source>
</reference>
<comment type="caution">
    <text evidence="1">The sequence shown here is derived from an EMBL/GenBank/DDBJ whole genome shotgun (WGS) entry which is preliminary data.</text>
</comment>